<dbReference type="KEGG" id="bbgw:UT28_C0001G0769"/>
<accession>A0A0G4B3W7</accession>
<dbReference type="AlphaFoldDB" id="A0A0G4B3W7"/>
<evidence type="ECO:0000313" key="1">
    <source>
        <dbReference type="EMBL" id="AKM82549.1"/>
    </source>
</evidence>
<name>A0A0G4B3W7_9BACT</name>
<dbReference type="STRING" id="1618337.UT28_C0001G0769"/>
<evidence type="ECO:0000313" key="2">
    <source>
        <dbReference type="Proteomes" id="UP000035648"/>
    </source>
</evidence>
<dbReference type="SUPFAM" id="SSF63829">
    <property type="entry name" value="Calcium-dependent phosphotriesterase"/>
    <property type="match status" value="1"/>
</dbReference>
<dbReference type="EMBL" id="CP011213">
    <property type="protein sequence ID" value="AKM82549.1"/>
    <property type="molecule type" value="Genomic_DNA"/>
</dbReference>
<sequence length="189" mass="20267">MELTGIRTSCPIADGGTIVGYDKNGRLRRWNSGTNSEVLFKQAFVKPVRPAFSAELMVFGGDSCLVIVNHNKPTVVNLGLKLKSITVTPGGVIYFTADENKESRLYTVSTKGRVQMVDKVKAAEQVCFGGDRLYITDKWGLSSWNGVLERDCILLGTSTYVLCGGNKDAMVFLHGTGGLSQVGAPDGAG</sequence>
<gene>
    <name evidence="1" type="ORF">UT28_C0001G0769</name>
</gene>
<protein>
    <submittedName>
        <fullName evidence="1">Uncharacterized protein</fullName>
    </submittedName>
</protein>
<proteinExistence type="predicted"/>
<reference evidence="1 2" key="1">
    <citation type="journal article" date="2015" name="Nature">
        <title>rRNA introns, odd ribosomes, and small enigmatic genomes across a large radiation of phyla.</title>
        <authorList>
            <person name="Brown C.T."/>
            <person name="Hug L.A."/>
            <person name="Thomas B.C."/>
            <person name="Sharon I."/>
            <person name="Castelle C.J."/>
            <person name="Singh A."/>
            <person name="Wilkins M.J."/>
            <person name="Williams K.H."/>
            <person name="Banfield J.F."/>
        </authorList>
    </citation>
    <scope>NUCLEOTIDE SEQUENCE [LARGE SCALE GENOMIC DNA]</scope>
</reference>
<dbReference type="Proteomes" id="UP000035648">
    <property type="component" value="Chromosome"/>
</dbReference>
<organism evidence="1 2">
    <name type="scientific">Berkelbacteria bacterium GW2011_GWE1_39_12</name>
    <dbReference type="NCBI Taxonomy" id="1618337"/>
    <lineage>
        <taxon>Bacteria</taxon>
        <taxon>Candidatus Berkelbacteria</taxon>
    </lineage>
</organism>